<dbReference type="EMBL" id="FNCY01000001">
    <property type="protein sequence ID" value="SDG72292.1"/>
    <property type="molecule type" value="Genomic_DNA"/>
</dbReference>
<gene>
    <name evidence="1" type="ORF">SAMN05660652_00546</name>
</gene>
<dbReference type="PROSITE" id="PS51257">
    <property type="entry name" value="PROKAR_LIPOPROTEIN"/>
    <property type="match status" value="1"/>
</dbReference>
<keyword evidence="2" id="KW-1185">Reference proteome</keyword>
<dbReference type="AlphaFoldDB" id="A0A1G7WK25"/>
<evidence type="ECO:0008006" key="3">
    <source>
        <dbReference type="Google" id="ProtNLM"/>
    </source>
</evidence>
<accession>A0A1G7WK25</accession>
<name>A0A1G7WK25_9RHOO</name>
<evidence type="ECO:0000313" key="1">
    <source>
        <dbReference type="EMBL" id="SDG72292.1"/>
    </source>
</evidence>
<proteinExistence type="predicted"/>
<sequence>MSTSLKTVLLAAGIAILSGCAVYPSHGAYYGPGPGYSSYRGFVPPPAPFRGFSHHGHGFRRW</sequence>
<dbReference type="Proteomes" id="UP000198607">
    <property type="component" value="Unassembled WGS sequence"/>
</dbReference>
<protein>
    <recommendedName>
        <fullName evidence="3">Lipoprotein</fullName>
    </recommendedName>
</protein>
<organism evidence="1 2">
    <name type="scientific">Propionivibrio dicarboxylicus</name>
    <dbReference type="NCBI Taxonomy" id="83767"/>
    <lineage>
        <taxon>Bacteria</taxon>
        <taxon>Pseudomonadati</taxon>
        <taxon>Pseudomonadota</taxon>
        <taxon>Betaproteobacteria</taxon>
        <taxon>Rhodocyclales</taxon>
        <taxon>Rhodocyclaceae</taxon>
        <taxon>Propionivibrio</taxon>
    </lineage>
</organism>
<evidence type="ECO:0000313" key="2">
    <source>
        <dbReference type="Proteomes" id="UP000198607"/>
    </source>
</evidence>
<dbReference type="RefSeq" id="WP_143009746.1">
    <property type="nucleotide sequence ID" value="NZ_FNCY01000001.1"/>
</dbReference>
<reference evidence="1 2" key="1">
    <citation type="submission" date="2016-10" db="EMBL/GenBank/DDBJ databases">
        <authorList>
            <person name="de Groot N.N."/>
        </authorList>
    </citation>
    <scope>NUCLEOTIDE SEQUENCE [LARGE SCALE GENOMIC DNA]</scope>
    <source>
        <strain evidence="1 2">DSM 5885</strain>
    </source>
</reference>